<sequence length="328" mass="35439">MRIAVTGSIATDQLMTFPGRFGDQLIAEQLDRVSLSFLVDDLQIRRGGCAANIAFGMGCLGLSPVLVGAVGADFADYRSWLERHGVDCASVRVSELRHTARFLCTTDEEHNQIASFYTGAMAEAREIELGPITDRLGGLDLVLVSPNDPDAMLRHTEEARTRGIPFAADPSQQLARMPGDQIRQLIEGAAYLFSNDYEKGMIEQKTGWSDEEVLAKVGVRITTLGPKGARIDRAGEPSLHISPAPELGKADPTGVGDAFRAGFLSALAWGLSLERCGQVGNLTATHVLERVGCQEYELGQQDFLDRFSGAYGKDAAAEVAGHLRCHHP</sequence>
<comment type="similarity">
    <text evidence="1">Belongs to the carbohydrate kinase PfkB family.</text>
</comment>
<dbReference type="PROSITE" id="PS00583">
    <property type="entry name" value="PFKB_KINASES_1"/>
    <property type="match status" value="1"/>
</dbReference>
<evidence type="ECO:0000313" key="6">
    <source>
        <dbReference type="Proteomes" id="UP000334990"/>
    </source>
</evidence>
<dbReference type="RefSeq" id="WP_155335291.1">
    <property type="nucleotide sequence ID" value="NZ_BAAABN010000042.1"/>
</dbReference>
<feature type="domain" description="Carbohydrate kinase PfkB" evidence="4">
    <location>
        <begin position="30"/>
        <end position="295"/>
    </location>
</feature>
<keyword evidence="2" id="KW-0808">Transferase</keyword>
<dbReference type="SUPFAM" id="SSF53613">
    <property type="entry name" value="Ribokinase-like"/>
    <property type="match status" value="1"/>
</dbReference>
<dbReference type="InterPro" id="IPR050306">
    <property type="entry name" value="PfkB_Carbo_kinase"/>
</dbReference>
<evidence type="ECO:0000259" key="4">
    <source>
        <dbReference type="Pfam" id="PF00294"/>
    </source>
</evidence>
<comment type="caution">
    <text evidence="5">The sequence shown here is derived from an EMBL/GenBank/DDBJ whole genome shotgun (WGS) entry which is preliminary data.</text>
</comment>
<dbReference type="AlphaFoldDB" id="A0A5M3VSA9"/>
<protein>
    <submittedName>
        <fullName evidence="5">Kinase</fullName>
    </submittedName>
</protein>
<dbReference type="Pfam" id="PF00294">
    <property type="entry name" value="PfkB"/>
    <property type="match status" value="1"/>
</dbReference>
<dbReference type="InterPro" id="IPR029056">
    <property type="entry name" value="Ribokinase-like"/>
</dbReference>
<evidence type="ECO:0000256" key="3">
    <source>
        <dbReference type="ARBA" id="ARBA00022777"/>
    </source>
</evidence>
<dbReference type="OrthoDB" id="9779730at2"/>
<keyword evidence="6" id="KW-1185">Reference proteome</keyword>
<dbReference type="InterPro" id="IPR011611">
    <property type="entry name" value="PfkB_dom"/>
</dbReference>
<evidence type="ECO:0000256" key="2">
    <source>
        <dbReference type="ARBA" id="ARBA00022679"/>
    </source>
</evidence>
<dbReference type="GO" id="GO:0016301">
    <property type="term" value="F:kinase activity"/>
    <property type="evidence" value="ECO:0007669"/>
    <property type="project" value="UniProtKB-KW"/>
</dbReference>
<dbReference type="Gene3D" id="3.40.1190.20">
    <property type="match status" value="1"/>
</dbReference>
<dbReference type="PANTHER" id="PTHR43085">
    <property type="entry name" value="HEXOKINASE FAMILY MEMBER"/>
    <property type="match status" value="1"/>
</dbReference>
<organism evidence="5 6">
    <name type="scientific">Acrocarpospora corrugata</name>
    <dbReference type="NCBI Taxonomy" id="35763"/>
    <lineage>
        <taxon>Bacteria</taxon>
        <taxon>Bacillati</taxon>
        <taxon>Actinomycetota</taxon>
        <taxon>Actinomycetes</taxon>
        <taxon>Streptosporangiales</taxon>
        <taxon>Streptosporangiaceae</taxon>
        <taxon>Acrocarpospora</taxon>
    </lineage>
</organism>
<dbReference type="EMBL" id="BLAD01000038">
    <property type="protein sequence ID" value="GER98849.1"/>
    <property type="molecule type" value="Genomic_DNA"/>
</dbReference>
<proteinExistence type="inferred from homology"/>
<dbReference type="InterPro" id="IPR002173">
    <property type="entry name" value="Carboh/pur_kinase_PfkB_CS"/>
</dbReference>
<dbReference type="Proteomes" id="UP000334990">
    <property type="component" value="Unassembled WGS sequence"/>
</dbReference>
<evidence type="ECO:0000313" key="5">
    <source>
        <dbReference type="EMBL" id="GER98849.1"/>
    </source>
</evidence>
<dbReference type="PANTHER" id="PTHR43085:SF46">
    <property type="entry name" value="ADENOSINE KINASE"/>
    <property type="match status" value="1"/>
</dbReference>
<keyword evidence="3 5" id="KW-0418">Kinase</keyword>
<reference evidence="5 6" key="1">
    <citation type="submission" date="2019-10" db="EMBL/GenBank/DDBJ databases">
        <title>Whole genome shotgun sequence of Acrocarpospora corrugata NBRC 13972.</title>
        <authorList>
            <person name="Ichikawa N."/>
            <person name="Kimura A."/>
            <person name="Kitahashi Y."/>
            <person name="Komaki H."/>
            <person name="Oguchi A."/>
        </authorList>
    </citation>
    <scope>NUCLEOTIDE SEQUENCE [LARGE SCALE GENOMIC DNA]</scope>
    <source>
        <strain evidence="5 6">NBRC 13972</strain>
    </source>
</reference>
<name>A0A5M3VSA9_9ACTN</name>
<gene>
    <name evidence="5" type="ORF">Acor_09130</name>
</gene>
<evidence type="ECO:0000256" key="1">
    <source>
        <dbReference type="ARBA" id="ARBA00010688"/>
    </source>
</evidence>
<accession>A0A5M3VSA9</accession>
<dbReference type="CDD" id="cd01942">
    <property type="entry name" value="ribokinase_group_A"/>
    <property type="match status" value="1"/>
</dbReference>